<protein>
    <submittedName>
        <fullName evidence="2">Uncharacterized protein</fullName>
    </submittedName>
</protein>
<organism evidence="2 3">
    <name type="scientific">Botryosphaeria dothidea</name>
    <dbReference type="NCBI Taxonomy" id="55169"/>
    <lineage>
        <taxon>Eukaryota</taxon>
        <taxon>Fungi</taxon>
        <taxon>Dikarya</taxon>
        <taxon>Ascomycota</taxon>
        <taxon>Pezizomycotina</taxon>
        <taxon>Dothideomycetes</taxon>
        <taxon>Dothideomycetes incertae sedis</taxon>
        <taxon>Botryosphaeriales</taxon>
        <taxon>Botryosphaeriaceae</taxon>
        <taxon>Botryosphaeria</taxon>
    </lineage>
</organism>
<dbReference type="OrthoDB" id="1658288at2759"/>
<dbReference type="Proteomes" id="UP000572817">
    <property type="component" value="Unassembled WGS sequence"/>
</dbReference>
<proteinExistence type="predicted"/>
<evidence type="ECO:0000256" key="1">
    <source>
        <dbReference type="SAM" id="MobiDB-lite"/>
    </source>
</evidence>
<evidence type="ECO:0000313" key="3">
    <source>
        <dbReference type="Proteomes" id="UP000572817"/>
    </source>
</evidence>
<evidence type="ECO:0000313" key="2">
    <source>
        <dbReference type="EMBL" id="KAF4307338.1"/>
    </source>
</evidence>
<gene>
    <name evidence="2" type="ORF">GTA08_BOTSDO05379</name>
</gene>
<keyword evidence="3" id="KW-1185">Reference proteome</keyword>
<dbReference type="EMBL" id="WWBZ02000033">
    <property type="protein sequence ID" value="KAF4307338.1"/>
    <property type="molecule type" value="Genomic_DNA"/>
</dbReference>
<accession>A0A8H4IYB0</accession>
<name>A0A8H4IYB0_9PEZI</name>
<dbReference type="AlphaFoldDB" id="A0A8H4IYB0"/>
<comment type="caution">
    <text evidence="2">The sequence shown here is derived from an EMBL/GenBank/DDBJ whole genome shotgun (WGS) entry which is preliminary data.</text>
</comment>
<sequence length="241" mass="26922">MEQYRTFRLCGIPQGSDAERVRQLTREAFYCGQDADIKSLADDPLIPEEMVATLELSVVPDAALTTDDVDRPVEDITLSLDTNFFDFTPLSSPPADKWELDLGGLILKEAVNLLSKSTDGIDKYNFKNLMGLFFFGVPSQGMDIKTLVPMVQGQPNQNLLWNLGINSAVVRRQIETFMKVEALARFQIVNFYDTSLSPTAEQQGDGSWRMIGPRQVLVTPDSATQGTLPDRTRRNHAIDYA</sequence>
<reference evidence="2" key="1">
    <citation type="submission" date="2020-04" db="EMBL/GenBank/DDBJ databases">
        <title>Genome Assembly and Annotation of Botryosphaeria dothidea sdau 11-99, a Latent Pathogen of Apple Fruit Ring Rot in China.</title>
        <authorList>
            <person name="Yu C."/>
            <person name="Diao Y."/>
            <person name="Lu Q."/>
            <person name="Zhao J."/>
            <person name="Cui S."/>
            <person name="Peng C."/>
            <person name="He B."/>
            <person name="Liu H."/>
        </authorList>
    </citation>
    <scope>NUCLEOTIDE SEQUENCE [LARGE SCALE GENOMIC DNA]</scope>
    <source>
        <strain evidence="2">Sdau11-99</strain>
    </source>
</reference>
<feature type="region of interest" description="Disordered" evidence="1">
    <location>
        <begin position="221"/>
        <end position="241"/>
    </location>
</feature>